<gene>
    <name evidence="1" type="ORF">SAMN05444280_11965</name>
</gene>
<dbReference type="Proteomes" id="UP000184050">
    <property type="component" value="Unassembled WGS sequence"/>
</dbReference>
<evidence type="ECO:0000313" key="1">
    <source>
        <dbReference type="EMBL" id="SHJ43785.1"/>
    </source>
</evidence>
<dbReference type="AlphaFoldDB" id="A0A1M6JAR4"/>
<keyword evidence="2" id="KW-1185">Reference proteome</keyword>
<dbReference type="OrthoDB" id="282859at2"/>
<name>A0A1M6JAR4_9BACT</name>
<sequence length="81" mass="9308">METIITIKKNKPAYKALILIAKELEKNDHISISISEGVQKKEYPNFIAPKREASAPFNLFEHLSDFPTLIELRKKAWPKVS</sequence>
<proteinExistence type="predicted"/>
<reference evidence="1 2" key="1">
    <citation type="submission" date="2016-11" db="EMBL/GenBank/DDBJ databases">
        <authorList>
            <person name="Jaros S."/>
            <person name="Januszkiewicz K."/>
            <person name="Wedrychowicz H."/>
        </authorList>
    </citation>
    <scope>NUCLEOTIDE SEQUENCE [LARGE SCALE GENOMIC DNA]</scope>
    <source>
        <strain evidence="1 2">DSM 27063</strain>
    </source>
</reference>
<organism evidence="1 2">
    <name type="scientific">Tangfeifania diversioriginum</name>
    <dbReference type="NCBI Taxonomy" id="1168035"/>
    <lineage>
        <taxon>Bacteria</taxon>
        <taxon>Pseudomonadati</taxon>
        <taxon>Bacteroidota</taxon>
        <taxon>Bacteroidia</taxon>
        <taxon>Marinilabiliales</taxon>
        <taxon>Prolixibacteraceae</taxon>
        <taxon>Tangfeifania</taxon>
    </lineage>
</organism>
<dbReference type="EMBL" id="FQZE01000019">
    <property type="protein sequence ID" value="SHJ43785.1"/>
    <property type="molecule type" value="Genomic_DNA"/>
</dbReference>
<dbReference type="RefSeq" id="WP_073170061.1">
    <property type="nucleotide sequence ID" value="NZ_FQZE01000019.1"/>
</dbReference>
<protein>
    <submittedName>
        <fullName evidence="1">Uncharacterized protein</fullName>
    </submittedName>
</protein>
<accession>A0A1M6JAR4</accession>
<evidence type="ECO:0000313" key="2">
    <source>
        <dbReference type="Proteomes" id="UP000184050"/>
    </source>
</evidence>